<dbReference type="RefSeq" id="WP_147163012.1">
    <property type="nucleotide sequence ID" value="NZ_BJZO01000022.1"/>
</dbReference>
<comment type="caution">
    <text evidence="1">The sequence shown here is derived from an EMBL/GenBank/DDBJ whole genome shotgun (WGS) entry which is preliminary data.</text>
</comment>
<sequence>MRVILIRDPGHPGRAPALAATLKAQGLETTVVDANDANALAPGDRAPVDDATRRWLAERPLSDRAVARWLGHRRALIELVLNGPGAALILEDTIVPAPTLAQAARALAQAGDDGHDRIVLLGEAGTVPAQAPRPLAVAPFALARLNPLVGGDLPVVSGYAITRRAAVRFLTNTPRLVRPFDQALARPWATAVPVFALTPPVLEPAPEPAAPPEPTTPPYTEATALKWRLARLLNQGLDRLRRRLGQPPDGEASGKGGA</sequence>
<accession>A0A512H698</accession>
<organism evidence="1 2">
    <name type="scientific">Pararhodospirillum oryzae</name>
    <dbReference type="NCBI Taxonomy" id="478448"/>
    <lineage>
        <taxon>Bacteria</taxon>
        <taxon>Pseudomonadati</taxon>
        <taxon>Pseudomonadota</taxon>
        <taxon>Alphaproteobacteria</taxon>
        <taxon>Rhodospirillales</taxon>
        <taxon>Rhodospirillaceae</taxon>
        <taxon>Pararhodospirillum</taxon>
    </lineage>
</organism>
<gene>
    <name evidence="1" type="ORF">ROR02_11040</name>
</gene>
<proteinExistence type="predicted"/>
<evidence type="ECO:0000313" key="2">
    <source>
        <dbReference type="Proteomes" id="UP000321567"/>
    </source>
</evidence>
<evidence type="ECO:0000313" key="1">
    <source>
        <dbReference type="EMBL" id="GEO80973.1"/>
    </source>
</evidence>
<reference evidence="1 2" key="1">
    <citation type="submission" date="2019-07" db="EMBL/GenBank/DDBJ databases">
        <title>Whole genome shotgun sequence of Rhodospirillum oryzae NBRC 107573.</title>
        <authorList>
            <person name="Hosoyama A."/>
            <person name="Uohara A."/>
            <person name="Ohji S."/>
            <person name="Ichikawa N."/>
        </authorList>
    </citation>
    <scope>NUCLEOTIDE SEQUENCE [LARGE SCALE GENOMIC DNA]</scope>
    <source>
        <strain evidence="1 2">NBRC 107573</strain>
    </source>
</reference>
<dbReference type="OrthoDB" id="259382at2"/>
<protein>
    <recommendedName>
        <fullName evidence="3">Glycosyl transferase</fullName>
    </recommendedName>
</protein>
<dbReference type="Proteomes" id="UP000321567">
    <property type="component" value="Unassembled WGS sequence"/>
</dbReference>
<dbReference type="AlphaFoldDB" id="A0A512H698"/>
<name>A0A512H698_9PROT</name>
<keyword evidence="2" id="KW-1185">Reference proteome</keyword>
<dbReference type="EMBL" id="BJZO01000022">
    <property type="protein sequence ID" value="GEO80973.1"/>
    <property type="molecule type" value="Genomic_DNA"/>
</dbReference>
<evidence type="ECO:0008006" key="3">
    <source>
        <dbReference type="Google" id="ProtNLM"/>
    </source>
</evidence>